<organism evidence="1 2">
    <name type="scientific">Drosophila busckii</name>
    <name type="common">Fruit fly</name>
    <dbReference type="NCBI Taxonomy" id="30019"/>
    <lineage>
        <taxon>Eukaryota</taxon>
        <taxon>Metazoa</taxon>
        <taxon>Ecdysozoa</taxon>
        <taxon>Arthropoda</taxon>
        <taxon>Hexapoda</taxon>
        <taxon>Insecta</taxon>
        <taxon>Pterygota</taxon>
        <taxon>Neoptera</taxon>
        <taxon>Endopterygota</taxon>
        <taxon>Diptera</taxon>
        <taxon>Brachycera</taxon>
        <taxon>Muscomorpha</taxon>
        <taxon>Ephydroidea</taxon>
        <taxon>Drosophilidae</taxon>
        <taxon>Drosophila</taxon>
    </lineage>
</organism>
<name>A0A0M4ER03_DROBS</name>
<dbReference type="STRING" id="30019.A0A0M4ER03"/>
<dbReference type="OrthoDB" id="8040481at2759"/>
<dbReference type="Proteomes" id="UP000494163">
    <property type="component" value="Chromosome X"/>
</dbReference>
<keyword evidence="2" id="KW-1185">Reference proteome</keyword>
<accession>A0A0M4ER03</accession>
<proteinExistence type="predicted"/>
<dbReference type="OMA" id="RESCHCY"/>
<dbReference type="AlphaFoldDB" id="A0A0M4ER03"/>
<protein>
    <submittedName>
        <fullName evidence="1">CG34331</fullName>
    </submittedName>
</protein>
<sequence>MDEHIFELTSAERAGAAAAASSTPKPLGIVSIKTRAVAMDRGLCLERSRYHPHFPKCHLYCKHLDHWIGQCRRESCHCIS</sequence>
<dbReference type="EMBL" id="CP012528">
    <property type="protein sequence ID" value="ALC48465.1"/>
    <property type="molecule type" value="Genomic_DNA"/>
</dbReference>
<gene>
    <name evidence="1" type="ORF">Dbus_chrXg321</name>
</gene>
<evidence type="ECO:0000313" key="1">
    <source>
        <dbReference type="EMBL" id="ALC48465.1"/>
    </source>
</evidence>
<evidence type="ECO:0000313" key="2">
    <source>
        <dbReference type="Proteomes" id="UP000494163"/>
    </source>
</evidence>
<reference evidence="1 2" key="1">
    <citation type="submission" date="2015-08" db="EMBL/GenBank/DDBJ databases">
        <title>Ancestral chromatin configuration constrains chromatin evolution on differentiating sex chromosomes in Drosophila.</title>
        <authorList>
            <person name="Zhou Q."/>
            <person name="Bachtrog D."/>
        </authorList>
    </citation>
    <scope>NUCLEOTIDE SEQUENCE [LARGE SCALE GENOMIC DNA]</scope>
    <source>
        <tissue evidence="1">Whole larvae</tissue>
    </source>
</reference>